<evidence type="ECO:0000313" key="4">
    <source>
        <dbReference type="EMBL" id="RSU14637.1"/>
    </source>
</evidence>
<dbReference type="Pfam" id="PF00455">
    <property type="entry name" value="DeoRC"/>
    <property type="match status" value="1"/>
</dbReference>
<name>A0A430B2S2_9ENTE</name>
<dbReference type="SMART" id="SM00420">
    <property type="entry name" value="HTH_DEOR"/>
    <property type="match status" value="1"/>
</dbReference>
<evidence type="ECO:0000256" key="1">
    <source>
        <dbReference type="ARBA" id="ARBA00023015"/>
    </source>
</evidence>
<feature type="domain" description="HTH deoR-type" evidence="3">
    <location>
        <begin position="3"/>
        <end position="58"/>
    </location>
</feature>
<organism evidence="4 5">
    <name type="scientific">Vagococcus acidifermentans</name>
    <dbReference type="NCBI Taxonomy" id="564710"/>
    <lineage>
        <taxon>Bacteria</taxon>
        <taxon>Bacillati</taxon>
        <taxon>Bacillota</taxon>
        <taxon>Bacilli</taxon>
        <taxon>Lactobacillales</taxon>
        <taxon>Enterococcaceae</taxon>
        <taxon>Vagococcus</taxon>
    </lineage>
</organism>
<dbReference type="OrthoDB" id="9798651at2"/>
<dbReference type="InterPro" id="IPR050313">
    <property type="entry name" value="Carb_Metab_HTH_regulators"/>
</dbReference>
<sequence length="253" mass="28435">MLTDERRFKILESIKEKQFVSVNDLSEEFSVHETTIRRDLDALEEKGLVARIHGGVIPSNVKKEESPFDERQTENLAEKKRIGMYAAEMIQDNDSVILDSGTTTLQIAKHLTGRKNLTVITNDINIATVLRKNRDIKTIVTGGMVYHDSYMLNGMLTNDALKNIFVDKAFMATPAFDLRTGLNHFDEYLIPAKKEMLLSAQQIIVVADFSKIGKKALYAFWPIEKIDLLVTDTNVDGETIDSLAAKGLSVEQV</sequence>
<dbReference type="InterPro" id="IPR036390">
    <property type="entry name" value="WH_DNA-bd_sf"/>
</dbReference>
<dbReference type="InterPro" id="IPR014036">
    <property type="entry name" value="DeoR-like_C"/>
</dbReference>
<dbReference type="SMART" id="SM01134">
    <property type="entry name" value="DeoRC"/>
    <property type="match status" value="1"/>
</dbReference>
<dbReference type="PRINTS" id="PR00037">
    <property type="entry name" value="HTHLACR"/>
</dbReference>
<dbReference type="InterPro" id="IPR001034">
    <property type="entry name" value="DeoR_HTH"/>
</dbReference>
<dbReference type="AlphaFoldDB" id="A0A430B2S2"/>
<dbReference type="PANTHER" id="PTHR30363:SF44">
    <property type="entry name" value="AGA OPERON TRANSCRIPTIONAL REPRESSOR-RELATED"/>
    <property type="match status" value="1"/>
</dbReference>
<protein>
    <recommendedName>
        <fullName evidence="3">HTH deoR-type domain-containing protein</fullName>
    </recommendedName>
</protein>
<evidence type="ECO:0000313" key="5">
    <source>
        <dbReference type="Proteomes" id="UP000286773"/>
    </source>
</evidence>
<dbReference type="Proteomes" id="UP000286773">
    <property type="component" value="Unassembled WGS sequence"/>
</dbReference>
<accession>A0A430B2S2</accession>
<comment type="caution">
    <text evidence="4">The sequence shown here is derived from an EMBL/GenBank/DDBJ whole genome shotgun (WGS) entry which is preliminary data.</text>
</comment>
<dbReference type="PROSITE" id="PS51000">
    <property type="entry name" value="HTH_DEOR_2"/>
    <property type="match status" value="1"/>
</dbReference>
<dbReference type="InterPro" id="IPR036388">
    <property type="entry name" value="WH-like_DNA-bd_sf"/>
</dbReference>
<dbReference type="SUPFAM" id="SSF46785">
    <property type="entry name" value="Winged helix' DNA-binding domain"/>
    <property type="match status" value="1"/>
</dbReference>
<keyword evidence="5" id="KW-1185">Reference proteome</keyword>
<keyword evidence="1" id="KW-0805">Transcription regulation</keyword>
<dbReference type="Gene3D" id="1.10.10.10">
    <property type="entry name" value="Winged helix-like DNA-binding domain superfamily/Winged helix DNA-binding domain"/>
    <property type="match status" value="1"/>
</dbReference>
<gene>
    <name evidence="4" type="ORF">CBF27_01235</name>
</gene>
<dbReference type="SUPFAM" id="SSF100950">
    <property type="entry name" value="NagB/RpiA/CoA transferase-like"/>
    <property type="match status" value="1"/>
</dbReference>
<dbReference type="InterPro" id="IPR037171">
    <property type="entry name" value="NagB/RpiA_transferase-like"/>
</dbReference>
<dbReference type="GO" id="GO:0003700">
    <property type="term" value="F:DNA-binding transcription factor activity"/>
    <property type="evidence" value="ECO:0007669"/>
    <property type="project" value="InterPro"/>
</dbReference>
<dbReference type="PANTHER" id="PTHR30363">
    <property type="entry name" value="HTH-TYPE TRANSCRIPTIONAL REGULATOR SRLR-RELATED"/>
    <property type="match status" value="1"/>
</dbReference>
<evidence type="ECO:0000259" key="3">
    <source>
        <dbReference type="PROSITE" id="PS51000"/>
    </source>
</evidence>
<dbReference type="RefSeq" id="WP_126811581.1">
    <property type="nucleotide sequence ID" value="NZ_NGKC01000001.1"/>
</dbReference>
<evidence type="ECO:0000256" key="2">
    <source>
        <dbReference type="ARBA" id="ARBA00023163"/>
    </source>
</evidence>
<proteinExistence type="predicted"/>
<reference evidence="4 5" key="1">
    <citation type="submission" date="2017-05" db="EMBL/GenBank/DDBJ databases">
        <title>Vagococcus spp. assemblies.</title>
        <authorList>
            <person name="Gulvik C.A."/>
        </authorList>
    </citation>
    <scope>NUCLEOTIDE SEQUENCE [LARGE SCALE GENOMIC DNA]</scope>
    <source>
        <strain evidence="4 5">LMG 24798</strain>
    </source>
</reference>
<dbReference type="Gene3D" id="3.40.50.1360">
    <property type="match status" value="1"/>
</dbReference>
<dbReference type="Pfam" id="PF08220">
    <property type="entry name" value="HTH_DeoR"/>
    <property type="match status" value="1"/>
</dbReference>
<dbReference type="EMBL" id="NGKC01000001">
    <property type="protein sequence ID" value="RSU14637.1"/>
    <property type="molecule type" value="Genomic_DNA"/>
</dbReference>
<keyword evidence="2" id="KW-0804">Transcription</keyword>